<evidence type="ECO:0000313" key="3">
    <source>
        <dbReference type="Proteomes" id="UP000499080"/>
    </source>
</evidence>
<comment type="caution">
    <text evidence="2">The sequence shown here is derived from an EMBL/GenBank/DDBJ whole genome shotgun (WGS) entry which is preliminary data.</text>
</comment>
<name>A0A4Y2A917_ARAVE</name>
<proteinExistence type="predicted"/>
<protein>
    <recommendedName>
        <fullName evidence="1">Mutator-like transposase domain-containing protein</fullName>
    </recommendedName>
</protein>
<organism evidence="2 3">
    <name type="scientific">Araneus ventricosus</name>
    <name type="common">Orbweaver spider</name>
    <name type="synonym">Epeira ventricosa</name>
    <dbReference type="NCBI Taxonomy" id="182803"/>
    <lineage>
        <taxon>Eukaryota</taxon>
        <taxon>Metazoa</taxon>
        <taxon>Ecdysozoa</taxon>
        <taxon>Arthropoda</taxon>
        <taxon>Chelicerata</taxon>
        <taxon>Arachnida</taxon>
        <taxon>Araneae</taxon>
        <taxon>Araneomorphae</taxon>
        <taxon>Entelegynae</taxon>
        <taxon>Araneoidea</taxon>
        <taxon>Araneidae</taxon>
        <taxon>Araneus</taxon>
    </lineage>
</organism>
<keyword evidence="3" id="KW-1185">Reference proteome</keyword>
<gene>
    <name evidence="2" type="ORF">AVEN_274108_1</name>
</gene>
<evidence type="ECO:0000313" key="2">
    <source>
        <dbReference type="EMBL" id="GBL76258.1"/>
    </source>
</evidence>
<dbReference type="OrthoDB" id="6434791at2759"/>
<reference evidence="2 3" key="1">
    <citation type="journal article" date="2019" name="Sci. Rep.">
        <title>Orb-weaving spider Araneus ventricosus genome elucidates the spidroin gene catalogue.</title>
        <authorList>
            <person name="Kono N."/>
            <person name="Nakamura H."/>
            <person name="Ohtoshi R."/>
            <person name="Moran D.A.P."/>
            <person name="Shinohara A."/>
            <person name="Yoshida Y."/>
            <person name="Fujiwara M."/>
            <person name="Mori M."/>
            <person name="Tomita M."/>
            <person name="Arakawa K."/>
        </authorList>
    </citation>
    <scope>NUCLEOTIDE SEQUENCE [LARGE SCALE GENOMIC DNA]</scope>
</reference>
<dbReference type="InterPro" id="IPR049012">
    <property type="entry name" value="Mutator_transp_dom"/>
</dbReference>
<feature type="domain" description="Mutator-like transposase" evidence="1">
    <location>
        <begin position="3"/>
        <end position="169"/>
    </location>
</feature>
<sequence>MKFKPATSEVATESMKTSANNTMLLKGAQKDTTGCDVSMDGTWQKRGYSSLNGCVSCISVEKGNILDIEIICIFFRMCNNMANSKYHSKHVWQNHKGPSSSTEKVGAHRIFERSEMTRNLQYTQYYGDGDSKAYDAVKYIYGGNTVNKLECNGHVQKRVGSRLRKLKISRKDWEERGN</sequence>
<dbReference type="AlphaFoldDB" id="A0A4Y2A917"/>
<accession>A0A4Y2A917</accession>
<evidence type="ECO:0000259" key="1">
    <source>
        <dbReference type="Pfam" id="PF20700"/>
    </source>
</evidence>
<dbReference type="Pfam" id="PF20700">
    <property type="entry name" value="Mutator"/>
    <property type="match status" value="1"/>
</dbReference>
<dbReference type="Proteomes" id="UP000499080">
    <property type="component" value="Unassembled WGS sequence"/>
</dbReference>
<dbReference type="EMBL" id="BGPR01079843">
    <property type="protein sequence ID" value="GBL76258.1"/>
    <property type="molecule type" value="Genomic_DNA"/>
</dbReference>